<name>G0MLE5_CAEBE</name>
<gene>
    <name evidence="3" type="ORF">CAEBREN_05737</name>
</gene>
<sequence length="670" mass="78912">MSEASSVGDHSVATDNGKPLCKRLKVSCKDDCVICYYDNQCVRYVSPTWNEYDIYVDYINQRFADIIKRDDFEKVAFDALASLLKNPNLQLELFSFNFDDFDYTNKGIKFDDDKIWKFFDKLKKMQTILESIDHQLSVKACIIRIPNRCNAMSILPYLKPGVLEKITILSDAPGPGFDYGSNAMQQVASLDQWKQATELELRCGFTEYVMDYATHFKRFKFHETFDILGFRLKPSTIQFKLPSIRDFISENESAESCSILCNYGNMDEYRGIVGIKISPNSSYYSIPNSDDYLEFVFTKNHITIEKKKKQLMEQSNEDLSKAMEQLTVTADDSNEASKPPKNLSDMPLNVVGLIIERSDYKEQLTLQRTSRSLRELVEKEKPALTRLTVLCFHEYIIVNYNDHCVAYVQPSWHHSDFLKYTKNHLDSIVSNVNYEQDAFNDLASICKNPNLQLELFSFDIRDTGFRTNGMDLQEYMDWKYESDYKRMQNMLESLNHQLPVKECRIDASNYDNVMSILPYMKPGVLEKITLFMGRFQERWDEFSENLEQFSLLEQWNQAKELHFDTCIDTSFPTEYATHFKRFYLNCAITEWDEFIWFRDYLLEHESVEFCLITDDYQYEILHLKKLVRREGTRVSPNLYHYTVPDSKYYLEFKIEYKLVTIEKKKKKNQS</sequence>
<dbReference type="Pfam" id="PF00646">
    <property type="entry name" value="F-box"/>
    <property type="match status" value="1"/>
</dbReference>
<dbReference type="PANTHER" id="PTHR23015:SF4">
    <property type="entry name" value="DUF38 DOMAIN-CONTAINING PROTEIN-RELATED"/>
    <property type="match status" value="1"/>
</dbReference>
<feature type="coiled-coil region" evidence="1">
    <location>
        <begin position="305"/>
        <end position="336"/>
    </location>
</feature>
<dbReference type="EMBL" id="GL379799">
    <property type="protein sequence ID" value="EGT34875.1"/>
    <property type="molecule type" value="Genomic_DNA"/>
</dbReference>
<dbReference type="InterPro" id="IPR001810">
    <property type="entry name" value="F-box_dom"/>
</dbReference>
<dbReference type="Pfam" id="PF01827">
    <property type="entry name" value="FTH"/>
    <property type="match status" value="2"/>
</dbReference>
<dbReference type="OMA" id="NCAITEW"/>
<keyword evidence="4" id="KW-1185">Reference proteome</keyword>
<dbReference type="Proteomes" id="UP000008068">
    <property type="component" value="Unassembled WGS sequence"/>
</dbReference>
<proteinExistence type="predicted"/>
<feature type="domain" description="F-box" evidence="2">
    <location>
        <begin position="340"/>
        <end position="387"/>
    </location>
</feature>
<reference evidence="4" key="1">
    <citation type="submission" date="2011-07" db="EMBL/GenBank/DDBJ databases">
        <authorList>
            <consortium name="Caenorhabditis brenneri Sequencing and Analysis Consortium"/>
            <person name="Wilson R.K."/>
        </authorList>
    </citation>
    <scope>NUCLEOTIDE SEQUENCE [LARGE SCALE GENOMIC DNA]</scope>
    <source>
        <strain evidence="4">PB2801</strain>
    </source>
</reference>
<dbReference type="GO" id="GO:0045087">
    <property type="term" value="P:innate immune response"/>
    <property type="evidence" value="ECO:0007669"/>
    <property type="project" value="TreeGrafter"/>
</dbReference>
<evidence type="ECO:0000259" key="2">
    <source>
        <dbReference type="PROSITE" id="PS50181"/>
    </source>
</evidence>
<dbReference type="SMART" id="SM00256">
    <property type="entry name" value="FBOX"/>
    <property type="match status" value="1"/>
</dbReference>
<dbReference type="InterPro" id="IPR002900">
    <property type="entry name" value="DUF38/FTH_CAE_spp"/>
</dbReference>
<organism evidence="4">
    <name type="scientific">Caenorhabditis brenneri</name>
    <name type="common">Nematode worm</name>
    <dbReference type="NCBI Taxonomy" id="135651"/>
    <lineage>
        <taxon>Eukaryota</taxon>
        <taxon>Metazoa</taxon>
        <taxon>Ecdysozoa</taxon>
        <taxon>Nematoda</taxon>
        <taxon>Chromadorea</taxon>
        <taxon>Rhabditida</taxon>
        <taxon>Rhabditina</taxon>
        <taxon>Rhabditomorpha</taxon>
        <taxon>Rhabditoidea</taxon>
        <taxon>Rhabditidae</taxon>
        <taxon>Peloderinae</taxon>
        <taxon>Caenorhabditis</taxon>
    </lineage>
</organism>
<evidence type="ECO:0000313" key="3">
    <source>
        <dbReference type="EMBL" id="EGT34875.1"/>
    </source>
</evidence>
<dbReference type="AlphaFoldDB" id="G0MLE5"/>
<dbReference type="CDD" id="cd22150">
    <property type="entry name" value="F-box_CeFBXA-like"/>
    <property type="match status" value="1"/>
</dbReference>
<dbReference type="OrthoDB" id="7600185at2759"/>
<dbReference type="HOGENOM" id="CLU_410063_0_0_1"/>
<accession>G0MLE5</accession>
<evidence type="ECO:0000313" key="4">
    <source>
        <dbReference type="Proteomes" id="UP000008068"/>
    </source>
</evidence>
<keyword evidence="1" id="KW-0175">Coiled coil</keyword>
<dbReference type="PROSITE" id="PS50181">
    <property type="entry name" value="FBOX"/>
    <property type="match status" value="1"/>
</dbReference>
<protein>
    <recommendedName>
        <fullName evidence="2">F-box domain-containing protein</fullName>
    </recommendedName>
</protein>
<dbReference type="eggNOG" id="ENOG502TJQY">
    <property type="taxonomic scope" value="Eukaryota"/>
</dbReference>
<dbReference type="InterPro" id="IPR040161">
    <property type="entry name" value="FB224"/>
</dbReference>
<dbReference type="PANTHER" id="PTHR23015">
    <property type="entry name" value="UNCHARACTERIZED C.ELEGANS PROTEIN"/>
    <property type="match status" value="1"/>
</dbReference>
<evidence type="ECO:0000256" key="1">
    <source>
        <dbReference type="SAM" id="Coils"/>
    </source>
</evidence>
<dbReference type="InParanoid" id="G0MLE5"/>